<dbReference type="GO" id="GO:0010181">
    <property type="term" value="F:FMN binding"/>
    <property type="evidence" value="ECO:0007669"/>
    <property type="project" value="InterPro"/>
</dbReference>
<gene>
    <name evidence="3" type="primary">nrdI</name>
    <name evidence="4" type="ORF">CDV49_02690</name>
</gene>
<name>A0A212AFK3_9RHOB</name>
<dbReference type="Gene3D" id="3.40.50.360">
    <property type="match status" value="1"/>
</dbReference>
<comment type="function">
    <text evidence="1 3">Probably involved in ribonucleotide reductase function.</text>
</comment>
<dbReference type="EMBL" id="NIPW01000005">
    <property type="protein sequence ID" value="OWJ80206.1"/>
    <property type="molecule type" value="Genomic_DNA"/>
</dbReference>
<evidence type="ECO:0000256" key="3">
    <source>
        <dbReference type="HAMAP-Rule" id="MF_00128"/>
    </source>
</evidence>
<sequence>MIAFYSTASGNTARFIARLGVPAVRLAEPPVEPFVLVTPTYADGEGRGAVPKPVIRFLNDAANRRLIRGVIAGGNRNFGEFFARAGDVIAMKCGVPLLYRFELSGTDEDVARVRSGLERFWTRQLSPAQ</sequence>
<dbReference type="AlphaFoldDB" id="A0A212AFK3"/>
<dbReference type="SUPFAM" id="SSF52218">
    <property type="entry name" value="Flavoproteins"/>
    <property type="match status" value="1"/>
</dbReference>
<evidence type="ECO:0000256" key="2">
    <source>
        <dbReference type="ARBA" id="ARBA00009942"/>
    </source>
</evidence>
<comment type="caution">
    <text evidence="4">The sequence shown here is derived from an EMBL/GenBank/DDBJ whole genome shotgun (WGS) entry which is preliminary data.</text>
</comment>
<evidence type="ECO:0000313" key="5">
    <source>
        <dbReference type="Proteomes" id="UP000196878"/>
    </source>
</evidence>
<evidence type="ECO:0000256" key="1">
    <source>
        <dbReference type="ARBA" id="ARBA00003999"/>
    </source>
</evidence>
<comment type="similarity">
    <text evidence="2 3">Belongs to the NrdI family.</text>
</comment>
<dbReference type="PANTHER" id="PTHR37297">
    <property type="entry name" value="PROTEIN NRDI"/>
    <property type="match status" value="1"/>
</dbReference>
<dbReference type="PIRSF" id="PIRSF005087">
    <property type="entry name" value="NrdI"/>
    <property type="match status" value="1"/>
</dbReference>
<dbReference type="InterPro" id="IPR004465">
    <property type="entry name" value="RNR_NrdI"/>
</dbReference>
<accession>A0A212AFK3</accession>
<dbReference type="OrthoDB" id="350535at2"/>
<dbReference type="Proteomes" id="UP000196878">
    <property type="component" value="Unassembled WGS sequence"/>
</dbReference>
<organism evidence="4 5">
    <name type="scientific">Haematobacter genomosp. 1</name>
    <dbReference type="NCBI Taxonomy" id="366618"/>
    <lineage>
        <taxon>Bacteria</taxon>
        <taxon>Pseudomonadati</taxon>
        <taxon>Pseudomonadota</taxon>
        <taxon>Alphaproteobacteria</taxon>
        <taxon>Rhodobacterales</taxon>
        <taxon>Paracoccaceae</taxon>
        <taxon>Haematobacter</taxon>
    </lineage>
</organism>
<dbReference type="PANTHER" id="PTHR37297:SF1">
    <property type="entry name" value="PROTEIN NRDI"/>
    <property type="match status" value="1"/>
</dbReference>
<dbReference type="InterPro" id="IPR020852">
    <property type="entry name" value="RNR_Ib_NrdI_bac"/>
</dbReference>
<dbReference type="RefSeq" id="WP_088214039.1">
    <property type="nucleotide sequence ID" value="NZ_NIPW01000005.1"/>
</dbReference>
<reference evidence="4 5" key="1">
    <citation type="submission" date="2016-12" db="EMBL/GenBank/DDBJ databases">
        <title>Comparison of Traditional DNA-DNA Hybridization with In Silico Genomic Analysis.</title>
        <authorList>
            <person name="Nicholson A.C."/>
            <person name="Humrighouse B.W."/>
            <person name="Graziano J."/>
            <person name="Lasker B."/>
            <person name="Whitney A.M."/>
            <person name="Mcquiston J.R."/>
        </authorList>
    </citation>
    <scope>NUCLEOTIDE SEQUENCE [LARGE SCALE GENOMIC DNA]</scope>
    <source>
        <strain evidence="4 5">H2240</strain>
    </source>
</reference>
<dbReference type="NCBIfam" id="TIGR00333">
    <property type="entry name" value="nrdI"/>
    <property type="match status" value="1"/>
</dbReference>
<evidence type="ECO:0000313" key="4">
    <source>
        <dbReference type="EMBL" id="OWJ80206.1"/>
    </source>
</evidence>
<proteinExistence type="inferred from homology"/>
<dbReference type="Pfam" id="PF07972">
    <property type="entry name" value="Flavodoxin_NdrI"/>
    <property type="match status" value="1"/>
</dbReference>
<dbReference type="HAMAP" id="MF_00128">
    <property type="entry name" value="NrdI"/>
    <property type="match status" value="1"/>
</dbReference>
<keyword evidence="5" id="KW-1185">Reference proteome</keyword>
<dbReference type="InterPro" id="IPR029039">
    <property type="entry name" value="Flavoprotein-like_sf"/>
</dbReference>
<protein>
    <recommendedName>
        <fullName evidence="3">Protein NrdI</fullName>
    </recommendedName>
</protein>